<keyword evidence="18" id="KW-1185">Reference proteome</keyword>
<comment type="catalytic activity">
    <reaction evidence="12">
        <text>ssDNA + n NTP = ssDNA/pppN(pN)n-1 hybrid + (n-1) diphosphate.</text>
        <dbReference type="EC" id="2.7.7.101"/>
    </reaction>
</comment>
<feature type="region of interest" description="Disordered" evidence="15">
    <location>
        <begin position="448"/>
        <end position="493"/>
    </location>
</feature>
<evidence type="ECO:0000256" key="6">
    <source>
        <dbReference type="ARBA" id="ARBA00022723"/>
    </source>
</evidence>
<comment type="subunit">
    <text evidence="12">Monomer. Interacts with DnaB.</text>
</comment>
<dbReference type="Pfam" id="PF10410">
    <property type="entry name" value="DnaB_bind"/>
    <property type="match status" value="1"/>
</dbReference>
<feature type="zinc finger region" description="CHC2-type" evidence="12 14">
    <location>
        <begin position="41"/>
        <end position="65"/>
    </location>
</feature>
<dbReference type="Pfam" id="PF13662">
    <property type="entry name" value="Toprim_4"/>
    <property type="match status" value="1"/>
</dbReference>
<protein>
    <recommendedName>
        <fullName evidence="12 13">DNA primase</fullName>
        <ecNumber evidence="12">2.7.7.101</ecNumber>
    </recommendedName>
</protein>
<dbReference type="InterPro" id="IPR002694">
    <property type="entry name" value="Znf_CHC2"/>
</dbReference>
<keyword evidence="11 12" id="KW-0804">Transcription</keyword>
<dbReference type="Gene3D" id="3.90.580.10">
    <property type="entry name" value="Zinc finger, CHC2-type domain"/>
    <property type="match status" value="1"/>
</dbReference>
<evidence type="ECO:0000256" key="1">
    <source>
        <dbReference type="ARBA" id="ARBA00022478"/>
    </source>
</evidence>
<evidence type="ECO:0000313" key="17">
    <source>
        <dbReference type="EMBL" id="OKL48910.1"/>
    </source>
</evidence>
<comment type="caution">
    <text evidence="17">The sequence shown here is derived from an EMBL/GenBank/DDBJ whole genome shotgun (WGS) entry which is preliminary data.</text>
</comment>
<dbReference type="Pfam" id="PF08275">
    <property type="entry name" value="DNAG_N"/>
    <property type="match status" value="1"/>
</dbReference>
<dbReference type="InterPro" id="IPR036977">
    <property type="entry name" value="DNA_primase_Znf_CHC2"/>
</dbReference>
<dbReference type="FunFam" id="3.90.980.10:FF:000001">
    <property type="entry name" value="DNA primase"/>
    <property type="match status" value="1"/>
</dbReference>
<name>A0A1Q5PN87_9ACTO</name>
<dbReference type="STRING" id="1921764.BSR28_03020"/>
<evidence type="ECO:0000256" key="5">
    <source>
        <dbReference type="ARBA" id="ARBA00022705"/>
    </source>
</evidence>
<dbReference type="GO" id="GO:0003899">
    <property type="term" value="F:DNA-directed RNA polymerase activity"/>
    <property type="evidence" value="ECO:0007669"/>
    <property type="project" value="UniProtKB-UniRule"/>
</dbReference>
<dbReference type="InterPro" id="IPR019475">
    <property type="entry name" value="DNA_primase_DnaB-bd"/>
</dbReference>
<comment type="similarity">
    <text evidence="12 13">Belongs to the DnaG primase family.</text>
</comment>
<keyword evidence="6 12" id="KW-0479">Metal-binding</keyword>
<dbReference type="Gene3D" id="3.40.1360.10">
    <property type="match status" value="1"/>
</dbReference>
<keyword evidence="4 12" id="KW-0548">Nucleotidyltransferase</keyword>
<keyword evidence="9" id="KW-0460">Magnesium</keyword>
<evidence type="ECO:0000256" key="4">
    <source>
        <dbReference type="ARBA" id="ARBA00022695"/>
    </source>
</evidence>
<proteinExistence type="inferred from homology"/>
<evidence type="ECO:0000256" key="13">
    <source>
        <dbReference type="PIRNR" id="PIRNR002811"/>
    </source>
</evidence>
<dbReference type="NCBIfam" id="TIGR01391">
    <property type="entry name" value="dnaG"/>
    <property type="match status" value="1"/>
</dbReference>
<evidence type="ECO:0000256" key="11">
    <source>
        <dbReference type="ARBA" id="ARBA00023163"/>
    </source>
</evidence>
<dbReference type="InterPro" id="IPR006171">
    <property type="entry name" value="TOPRIM_dom"/>
</dbReference>
<comment type="function">
    <text evidence="12 13">RNA polymerase that catalyzes the synthesis of short RNA molecules used as primers for DNA polymerase during DNA replication.</text>
</comment>
<keyword evidence="1 12" id="KW-0240">DNA-directed RNA polymerase</keyword>
<comment type="cofactor">
    <cofactor evidence="12 13 14">
        <name>Zn(2+)</name>
        <dbReference type="ChEBI" id="CHEBI:29105"/>
    </cofactor>
    <text evidence="12 13 14">Binds 1 zinc ion per monomer.</text>
</comment>
<dbReference type="Proteomes" id="UP000186785">
    <property type="component" value="Unassembled WGS sequence"/>
</dbReference>
<dbReference type="EC" id="2.7.7.101" evidence="12"/>
<dbReference type="GO" id="GO:0006269">
    <property type="term" value="P:DNA replication, synthesis of primer"/>
    <property type="evidence" value="ECO:0007669"/>
    <property type="project" value="UniProtKB-UniRule"/>
</dbReference>
<evidence type="ECO:0000256" key="14">
    <source>
        <dbReference type="PIRSR" id="PIRSR002811-1"/>
    </source>
</evidence>
<evidence type="ECO:0000256" key="2">
    <source>
        <dbReference type="ARBA" id="ARBA00022515"/>
    </source>
</evidence>
<dbReference type="InterPro" id="IPR037068">
    <property type="entry name" value="DNA_primase_core_N_sf"/>
</dbReference>
<evidence type="ECO:0000313" key="18">
    <source>
        <dbReference type="Proteomes" id="UP000186785"/>
    </source>
</evidence>
<evidence type="ECO:0000256" key="15">
    <source>
        <dbReference type="SAM" id="MobiDB-lite"/>
    </source>
</evidence>
<dbReference type="GO" id="GO:0008270">
    <property type="term" value="F:zinc ion binding"/>
    <property type="evidence" value="ECO:0007669"/>
    <property type="project" value="UniProtKB-UniRule"/>
</dbReference>
<evidence type="ECO:0000256" key="12">
    <source>
        <dbReference type="HAMAP-Rule" id="MF_00974"/>
    </source>
</evidence>
<keyword evidence="5 12" id="KW-0235">DNA replication</keyword>
<dbReference type="InterPro" id="IPR034151">
    <property type="entry name" value="TOPRIM_DnaG_bac"/>
</dbReference>
<dbReference type="Gene3D" id="3.90.980.10">
    <property type="entry name" value="DNA primase, catalytic core, N-terminal domain"/>
    <property type="match status" value="1"/>
</dbReference>
<reference evidence="17 18" key="1">
    <citation type="submission" date="2016-11" db="EMBL/GenBank/DDBJ databases">
        <title>Actinomyces gypaetusis sp. nov. isolated from the vulture Gypaetus barbatus in Qinghai Tibet Plateau China.</title>
        <authorList>
            <person name="Meng X."/>
        </authorList>
    </citation>
    <scope>NUCLEOTIDE SEQUENCE [LARGE SCALE GENOMIC DNA]</scope>
    <source>
        <strain evidence="17 18">VUL4_2</strain>
    </source>
</reference>
<comment type="domain">
    <text evidence="12">Contains an N-terminal zinc-binding domain, a central core domain that contains the primase activity, and a C-terminal DnaB-binding domain.</text>
</comment>
<dbReference type="GO" id="GO:0005737">
    <property type="term" value="C:cytoplasm"/>
    <property type="evidence" value="ECO:0007669"/>
    <property type="project" value="TreeGrafter"/>
</dbReference>
<evidence type="ECO:0000256" key="7">
    <source>
        <dbReference type="ARBA" id="ARBA00022771"/>
    </source>
</evidence>
<dbReference type="InterPro" id="IPR030846">
    <property type="entry name" value="DnaG_bac"/>
</dbReference>
<accession>A0A1Q5PN87</accession>
<dbReference type="GO" id="GO:0003677">
    <property type="term" value="F:DNA binding"/>
    <property type="evidence" value="ECO:0007669"/>
    <property type="project" value="UniProtKB-KW"/>
</dbReference>
<feature type="compositionally biased region" description="Polar residues" evidence="15">
    <location>
        <begin position="460"/>
        <end position="471"/>
    </location>
</feature>
<keyword evidence="8 12" id="KW-0862">Zinc</keyword>
<evidence type="ECO:0000256" key="9">
    <source>
        <dbReference type="ARBA" id="ARBA00022842"/>
    </source>
</evidence>
<keyword evidence="7 12" id="KW-0863">Zinc-finger</keyword>
<dbReference type="SMART" id="SM00493">
    <property type="entry name" value="TOPRIM"/>
    <property type="match status" value="1"/>
</dbReference>
<dbReference type="OrthoDB" id="9803773at2"/>
<dbReference type="PANTHER" id="PTHR30313:SF2">
    <property type="entry name" value="DNA PRIMASE"/>
    <property type="match status" value="1"/>
</dbReference>
<dbReference type="SMART" id="SM00400">
    <property type="entry name" value="ZnF_CHCC"/>
    <property type="match status" value="1"/>
</dbReference>
<keyword evidence="10 12" id="KW-0238">DNA-binding</keyword>
<dbReference type="SUPFAM" id="SSF56731">
    <property type="entry name" value="DNA primase core"/>
    <property type="match status" value="1"/>
</dbReference>
<dbReference type="EMBL" id="MQSV01000002">
    <property type="protein sequence ID" value="OKL48910.1"/>
    <property type="molecule type" value="Genomic_DNA"/>
</dbReference>
<dbReference type="PIRSF" id="PIRSF002811">
    <property type="entry name" value="DnaG"/>
    <property type="match status" value="1"/>
</dbReference>
<gene>
    <name evidence="12" type="primary">dnaG</name>
    <name evidence="17" type="ORF">BSR29_03445</name>
</gene>
<evidence type="ECO:0000256" key="10">
    <source>
        <dbReference type="ARBA" id="ARBA00023125"/>
    </source>
</evidence>
<dbReference type="InterPro" id="IPR050219">
    <property type="entry name" value="DnaG_primase"/>
</dbReference>
<dbReference type="HAMAP" id="MF_00974">
    <property type="entry name" value="DNA_primase_DnaG"/>
    <property type="match status" value="1"/>
</dbReference>
<feature type="domain" description="Toprim" evidence="16">
    <location>
        <begin position="261"/>
        <end position="361"/>
    </location>
</feature>
<dbReference type="GO" id="GO:0000428">
    <property type="term" value="C:DNA-directed RNA polymerase complex"/>
    <property type="evidence" value="ECO:0007669"/>
    <property type="project" value="UniProtKB-KW"/>
</dbReference>
<feature type="compositionally biased region" description="Polar residues" evidence="15">
    <location>
        <begin position="477"/>
        <end position="487"/>
    </location>
</feature>
<dbReference type="PROSITE" id="PS50880">
    <property type="entry name" value="TOPRIM"/>
    <property type="match status" value="1"/>
</dbReference>
<dbReference type="PANTHER" id="PTHR30313">
    <property type="entry name" value="DNA PRIMASE"/>
    <property type="match status" value="1"/>
</dbReference>
<dbReference type="InterPro" id="IPR006295">
    <property type="entry name" value="DNA_primase_DnaG"/>
</dbReference>
<dbReference type="CDD" id="cd03364">
    <property type="entry name" value="TOPRIM_DnaG_primases"/>
    <property type="match status" value="1"/>
</dbReference>
<dbReference type="Pfam" id="PF08278">
    <property type="entry name" value="DnaG_DnaB_bind"/>
    <property type="match status" value="1"/>
</dbReference>
<keyword evidence="3 12" id="KW-0808">Transferase</keyword>
<dbReference type="InterPro" id="IPR013264">
    <property type="entry name" value="DNAG_N"/>
</dbReference>
<dbReference type="SUPFAM" id="SSF57783">
    <property type="entry name" value="Zinc beta-ribbon"/>
    <property type="match status" value="1"/>
</dbReference>
<evidence type="ECO:0000256" key="8">
    <source>
        <dbReference type="ARBA" id="ARBA00022833"/>
    </source>
</evidence>
<dbReference type="RefSeq" id="WP_073708897.1">
    <property type="nucleotide sequence ID" value="NZ_MQSU01000002.1"/>
</dbReference>
<dbReference type="AlphaFoldDB" id="A0A1Q5PN87"/>
<keyword evidence="2 12" id="KW-0639">Primosome</keyword>
<evidence type="ECO:0000256" key="3">
    <source>
        <dbReference type="ARBA" id="ARBA00022679"/>
    </source>
</evidence>
<sequence length="654" mass="71245">MAGLIRREDIAAVREAARIEDIVSEHVTLRTAGVGSLKGLCPFHEEKTPSFHVRPGTNYWHCFGCGEGGDVISFVEKINHVTFVEAVEYLAEKTGVTLQYEDGPRGDRPAPGQRQRLIEAHRVAEEYFKEQLFSREAVTARRFLAERGFTPEHAKHFGLGYAPQGWDNLTKVLRKHGFTEEELAISGLASKGQRGVYDRFRGRLLWPIRDITGATVGFGARRLSDDDNGPKYLNTPETPIYKKSQVLYGLDLAKKEISTTKEVIVVEGYTDVMAMHVAGKKNAVATCGTAFGSEHAKLLSRLIGTSSDSASGVVLADGQTRGGRVIFTFDGDAAGQKAALRAFNEDQRFAAQTYVAVEASGMDPCDLRLARGDEALANLVQNPQPLFAFVIRNALNGQDLDTVEGRVRALRQAAPVLASIRDKALASGYEREVAGWLGVEAAEVHRAARNAKPIKPGEENTPNYPEGNQAQAPGPNTRPNSGRSPQGNRRMDPVTATQAQILAGAIQVPGLVDAAAFDALDPENFSVPSLRAVKELITVAGGLAHFNQLARQANDPQLALKRWGQELFTASAGTLDQVLTKLSVHPLPASDERQLKVLMAESIVAMRRLTLNSQIARLRGQLSRGEVTGEQAEAVFKEIVDLENQRRALSPSDY</sequence>
<dbReference type="GO" id="GO:1990077">
    <property type="term" value="C:primosome complex"/>
    <property type="evidence" value="ECO:0007669"/>
    <property type="project" value="UniProtKB-KW"/>
</dbReference>
<dbReference type="Pfam" id="PF01807">
    <property type="entry name" value="Zn_ribbon_DnaG"/>
    <property type="match status" value="1"/>
</dbReference>
<organism evidence="17 18">
    <name type="scientific">Boudabousia liubingyangii</name>
    <dbReference type="NCBI Taxonomy" id="1921764"/>
    <lineage>
        <taxon>Bacteria</taxon>
        <taxon>Bacillati</taxon>
        <taxon>Actinomycetota</taxon>
        <taxon>Actinomycetes</taxon>
        <taxon>Actinomycetales</taxon>
        <taxon>Actinomycetaceae</taxon>
        <taxon>Boudabousia</taxon>
    </lineage>
</organism>
<dbReference type="InterPro" id="IPR013173">
    <property type="entry name" value="DNA_primase_DnaG_DnaB-bd_dom"/>
</dbReference>
<evidence type="ECO:0000259" key="16">
    <source>
        <dbReference type="PROSITE" id="PS50880"/>
    </source>
</evidence>
<dbReference type="FunFam" id="3.90.580.10:FF:000001">
    <property type="entry name" value="DNA primase"/>
    <property type="match status" value="1"/>
</dbReference>